<dbReference type="EMBL" id="MOOP01000088">
    <property type="protein sequence ID" value="OUB48259.1"/>
    <property type="molecule type" value="Genomic_DNA"/>
</dbReference>
<organism evidence="4 5">
    <name type="scientific">Bacillus thuringiensis serovar iberica</name>
    <dbReference type="NCBI Taxonomy" id="180866"/>
    <lineage>
        <taxon>Bacteria</taxon>
        <taxon>Bacillati</taxon>
        <taxon>Bacillota</taxon>
        <taxon>Bacilli</taxon>
        <taxon>Bacillales</taxon>
        <taxon>Bacillaceae</taxon>
        <taxon>Bacillus</taxon>
        <taxon>Bacillus cereus group</taxon>
    </lineage>
</organism>
<feature type="region of interest" description="Disordered" evidence="1">
    <location>
        <begin position="146"/>
        <end position="222"/>
    </location>
</feature>
<dbReference type="NCBIfam" id="TIGR01167">
    <property type="entry name" value="LPXTG_anchor"/>
    <property type="match status" value="1"/>
</dbReference>
<name>A0A9X6QP58_BACTU</name>
<gene>
    <name evidence="4" type="ORF">BK741_13950</name>
</gene>
<evidence type="ECO:0000313" key="5">
    <source>
        <dbReference type="Proteomes" id="UP000195120"/>
    </source>
</evidence>
<protein>
    <submittedName>
        <fullName evidence="4">Cell wall anchor protein</fullName>
    </submittedName>
</protein>
<dbReference type="InterPro" id="IPR051588">
    <property type="entry name" value="Cobalamin_Transport"/>
</dbReference>
<feature type="chain" id="PRO_5040725187" evidence="2">
    <location>
        <begin position="24"/>
        <end position="599"/>
    </location>
</feature>
<feature type="signal peptide" evidence="2">
    <location>
        <begin position="1"/>
        <end position="23"/>
    </location>
</feature>
<dbReference type="InterPro" id="IPR027954">
    <property type="entry name" value="Transcobalamin-like_C"/>
</dbReference>
<proteinExistence type="predicted"/>
<dbReference type="Proteomes" id="UP000195120">
    <property type="component" value="Unassembled WGS sequence"/>
</dbReference>
<dbReference type="PANTHER" id="PTHR10559">
    <property type="entry name" value="TRANSCOBALAMIN-1/GASTRIC INTRINSIC FACTOR"/>
    <property type="match status" value="1"/>
</dbReference>
<dbReference type="AlphaFoldDB" id="A0A9X6QP58"/>
<dbReference type="InterPro" id="IPR008930">
    <property type="entry name" value="Terpenoid_cyclase/PrenylTrfase"/>
</dbReference>
<comment type="caution">
    <text evidence="4">The sequence shown here is derived from an EMBL/GenBank/DDBJ whole genome shotgun (WGS) entry which is preliminary data.</text>
</comment>
<dbReference type="SUPFAM" id="SSF48239">
    <property type="entry name" value="Terpenoid cyclases/Protein prenyltransferases"/>
    <property type="match status" value="1"/>
</dbReference>
<evidence type="ECO:0000313" key="4">
    <source>
        <dbReference type="EMBL" id="OUB48259.1"/>
    </source>
</evidence>
<keyword evidence="2" id="KW-0732">Signal</keyword>
<dbReference type="PANTHER" id="PTHR10559:SF18">
    <property type="entry name" value="TRANSCOBALAMIN II"/>
    <property type="match status" value="1"/>
</dbReference>
<dbReference type="Pfam" id="PF14478">
    <property type="entry name" value="DUF4430"/>
    <property type="match status" value="1"/>
</dbReference>
<evidence type="ECO:0000259" key="3">
    <source>
        <dbReference type="Pfam" id="PF14478"/>
    </source>
</evidence>
<feature type="compositionally biased region" description="Basic and acidic residues" evidence="1">
    <location>
        <begin position="151"/>
        <end position="213"/>
    </location>
</feature>
<evidence type="ECO:0000256" key="2">
    <source>
        <dbReference type="SAM" id="SignalP"/>
    </source>
</evidence>
<dbReference type="RefSeq" id="WP_086401357.1">
    <property type="nucleotide sequence ID" value="NZ_MOOP01000088.1"/>
</dbReference>
<dbReference type="CDD" id="cd00688">
    <property type="entry name" value="ISOPREN_C2_like"/>
    <property type="match status" value="1"/>
</dbReference>
<accession>A0A9X6QP58</accession>
<dbReference type="Gene3D" id="2.170.130.30">
    <property type="match status" value="1"/>
</dbReference>
<reference evidence="4 5" key="1">
    <citation type="submission" date="2016-10" db="EMBL/GenBank/DDBJ databases">
        <title>Comparative genomics of Bacillus thuringiensis reveals a path to pathogens against multiple invertebrate hosts.</title>
        <authorList>
            <person name="Zheng J."/>
            <person name="Gao Q."/>
            <person name="Liu H."/>
            <person name="Peng D."/>
            <person name="Ruan L."/>
            <person name="Sun M."/>
        </authorList>
    </citation>
    <scope>NUCLEOTIDE SEQUENCE [LARGE SCALE GENOMIC DNA]</scope>
    <source>
        <strain evidence="4">BGSC 4BW1</strain>
    </source>
</reference>
<feature type="domain" description="Transcobalamin-like C-terminal" evidence="3">
    <location>
        <begin position="60"/>
        <end position="128"/>
    </location>
</feature>
<dbReference type="Gene3D" id="1.50.10.20">
    <property type="match status" value="1"/>
</dbReference>
<evidence type="ECO:0000256" key="1">
    <source>
        <dbReference type="SAM" id="MobiDB-lite"/>
    </source>
</evidence>
<sequence>MAMLKKWLLTSLMAVTLVFVSFANTVHITFAEGNTAKLAIIGESQKGIMLCPKEEQIKDGETALSLLQKVMGDKVESETMSFGTYVKGIDGLMAGATSAWLYDVNDKSAEVGADSYKLKSGDVVVFRFVSDWSNISQETLKETLDKFGTCKTEEPNGGKPEEPKTDDPKQEKPEEPKTDDPKQEKPEEPKTDGSKQEKPDGTKTNDEKPEQPKQENIQDPSAQLNEAISKTSDKMLQDGIESDWVAVALSRSGKNVPIEAKLNYVKSVTEKVEKRINRFSATDLARTIIMMNAMSADPKNVGGHNLVQKLYESDKVNSVTGYAFALLAFDTKKYEIPVESKWNRVALVEALLNNQHTDGGWTYNSSGSKDSASSVDVTGMVLSALAPYQERSDVKPAIQKAVAYLYNEQLQNGGFSADGQENSNSTAQAIIGLSLVKDVDQNRLHKAMQNLLSYQLSNGEFKWLPSDQNGNGMATEQALLALLQFKEMGKSIYDWSNVDAGDVIKPKPIEEPEKVVEPENNVVEKEVIEEPKEQKQVQQETKDENLKVVVDNEPVKNKKIGNGNSLPKTGASSHSAATEVGMGVLCIASAYVLWRRKAA</sequence>